<dbReference type="GO" id="GO:0099104">
    <property type="term" value="F:potassium channel activator activity"/>
    <property type="evidence" value="ECO:0007669"/>
    <property type="project" value="TreeGrafter"/>
</dbReference>
<evidence type="ECO:0000256" key="2">
    <source>
        <dbReference type="ARBA" id="ARBA00022448"/>
    </source>
</evidence>
<evidence type="ECO:0000313" key="17">
    <source>
        <dbReference type="EMBL" id="KAJ1173293.1"/>
    </source>
</evidence>
<keyword evidence="9" id="KW-0406">Ion transport</keyword>
<keyword evidence="8 14" id="KW-1133">Transmembrane helix</keyword>
<dbReference type="Proteomes" id="UP001066276">
    <property type="component" value="Chromosome 4_1"/>
</dbReference>
<comment type="caution">
    <text evidence="17">The sequence shown here is derived from an EMBL/GenBank/DDBJ whole genome shotgun (WGS) entry which is preliminary data.</text>
</comment>
<dbReference type="PANTHER" id="PTHR46473:SF6">
    <property type="entry name" value="LEUCINE-RICH REPEAT-CONTAINING PROTEIN 52"/>
    <property type="match status" value="1"/>
</dbReference>
<feature type="signal peptide" evidence="15">
    <location>
        <begin position="1"/>
        <end position="43"/>
    </location>
</feature>
<dbReference type="SMART" id="SM00013">
    <property type="entry name" value="LRRNT"/>
    <property type="match status" value="1"/>
</dbReference>
<dbReference type="AlphaFoldDB" id="A0AAV7TA38"/>
<protein>
    <recommendedName>
        <fullName evidence="16">LRRNT domain-containing protein</fullName>
    </recommendedName>
</protein>
<evidence type="ECO:0000256" key="7">
    <source>
        <dbReference type="ARBA" id="ARBA00022737"/>
    </source>
</evidence>
<dbReference type="FunFam" id="3.80.10.10:FF:000015">
    <property type="entry name" value="Leucine rich repeat containing 38"/>
    <property type="match status" value="1"/>
</dbReference>
<feature type="transmembrane region" description="Helical" evidence="14">
    <location>
        <begin position="262"/>
        <end position="290"/>
    </location>
</feature>
<evidence type="ECO:0000256" key="9">
    <source>
        <dbReference type="ARBA" id="ARBA00023065"/>
    </source>
</evidence>
<feature type="domain" description="LRRNT" evidence="16">
    <location>
        <begin position="43"/>
        <end position="75"/>
    </location>
</feature>
<dbReference type="InterPro" id="IPR051432">
    <property type="entry name" value="KCNMA1_auxiliary"/>
</dbReference>
<keyword evidence="3" id="KW-1003">Cell membrane</keyword>
<keyword evidence="7" id="KW-0677">Repeat</keyword>
<evidence type="ECO:0000256" key="5">
    <source>
        <dbReference type="ARBA" id="ARBA00022692"/>
    </source>
</evidence>
<evidence type="ECO:0000313" key="18">
    <source>
        <dbReference type="Proteomes" id="UP001066276"/>
    </source>
</evidence>
<gene>
    <name evidence="17" type="ORF">NDU88_005129</name>
</gene>
<proteinExistence type="predicted"/>
<evidence type="ECO:0000256" key="1">
    <source>
        <dbReference type="ARBA" id="ARBA00004162"/>
    </source>
</evidence>
<feature type="chain" id="PRO_5043720292" description="LRRNT domain-containing protein" evidence="15">
    <location>
        <begin position="44"/>
        <end position="330"/>
    </location>
</feature>
<dbReference type="GO" id="GO:0008076">
    <property type="term" value="C:voltage-gated potassium channel complex"/>
    <property type="evidence" value="ECO:0007669"/>
    <property type="project" value="TreeGrafter"/>
</dbReference>
<keyword evidence="4" id="KW-0433">Leucine-rich repeat</keyword>
<keyword evidence="6 15" id="KW-0732">Signal</keyword>
<reference evidence="17" key="1">
    <citation type="journal article" date="2022" name="bioRxiv">
        <title>Sequencing and chromosome-scale assembly of the giantPleurodeles waltlgenome.</title>
        <authorList>
            <person name="Brown T."/>
            <person name="Elewa A."/>
            <person name="Iarovenko S."/>
            <person name="Subramanian E."/>
            <person name="Araus A.J."/>
            <person name="Petzold A."/>
            <person name="Susuki M."/>
            <person name="Suzuki K.-i.T."/>
            <person name="Hayashi T."/>
            <person name="Toyoda A."/>
            <person name="Oliveira C."/>
            <person name="Osipova E."/>
            <person name="Leigh N.D."/>
            <person name="Simon A."/>
            <person name="Yun M.H."/>
        </authorList>
    </citation>
    <scope>NUCLEOTIDE SEQUENCE</scope>
    <source>
        <strain evidence="17">20211129_DDA</strain>
        <tissue evidence="17">Liver</tissue>
    </source>
</reference>
<dbReference type="PANTHER" id="PTHR46473">
    <property type="entry name" value="GH08155P"/>
    <property type="match status" value="1"/>
</dbReference>
<evidence type="ECO:0000256" key="15">
    <source>
        <dbReference type="SAM" id="SignalP"/>
    </source>
</evidence>
<evidence type="ECO:0000256" key="14">
    <source>
        <dbReference type="SAM" id="Phobius"/>
    </source>
</evidence>
<keyword evidence="2" id="KW-0813">Transport</keyword>
<accession>A0AAV7TA38</accession>
<evidence type="ECO:0000259" key="16">
    <source>
        <dbReference type="SMART" id="SM00013"/>
    </source>
</evidence>
<keyword evidence="12" id="KW-0407">Ion channel</keyword>
<evidence type="ECO:0000256" key="3">
    <source>
        <dbReference type="ARBA" id="ARBA00022475"/>
    </source>
</evidence>
<evidence type="ECO:0000256" key="8">
    <source>
        <dbReference type="ARBA" id="ARBA00022989"/>
    </source>
</evidence>
<evidence type="ECO:0000256" key="10">
    <source>
        <dbReference type="ARBA" id="ARBA00023136"/>
    </source>
</evidence>
<keyword evidence="10 14" id="KW-0472">Membrane</keyword>
<dbReference type="InterPro" id="IPR000372">
    <property type="entry name" value="LRRNT"/>
</dbReference>
<keyword evidence="11" id="KW-1015">Disulfide bond</keyword>
<dbReference type="InterPro" id="IPR001611">
    <property type="entry name" value="Leu-rich_rpt"/>
</dbReference>
<dbReference type="SUPFAM" id="SSF52058">
    <property type="entry name" value="L domain-like"/>
    <property type="match status" value="1"/>
</dbReference>
<evidence type="ECO:0000256" key="11">
    <source>
        <dbReference type="ARBA" id="ARBA00023157"/>
    </source>
</evidence>
<keyword evidence="5 14" id="KW-0812">Transmembrane</keyword>
<evidence type="ECO:0000256" key="4">
    <source>
        <dbReference type="ARBA" id="ARBA00022614"/>
    </source>
</evidence>
<evidence type="ECO:0000256" key="6">
    <source>
        <dbReference type="ARBA" id="ARBA00022729"/>
    </source>
</evidence>
<feature type="region of interest" description="Disordered" evidence="13">
    <location>
        <begin position="1"/>
        <end position="22"/>
    </location>
</feature>
<dbReference type="GO" id="GO:0005249">
    <property type="term" value="F:voltage-gated potassium channel activity"/>
    <property type="evidence" value="ECO:0007669"/>
    <property type="project" value="TreeGrafter"/>
</dbReference>
<dbReference type="Pfam" id="PF00560">
    <property type="entry name" value="LRR_1"/>
    <property type="match status" value="1"/>
</dbReference>
<keyword evidence="18" id="KW-1185">Reference proteome</keyword>
<evidence type="ECO:0000256" key="13">
    <source>
        <dbReference type="SAM" id="MobiDB-lite"/>
    </source>
</evidence>
<dbReference type="InterPro" id="IPR032675">
    <property type="entry name" value="LRR_dom_sf"/>
</dbReference>
<dbReference type="GO" id="GO:0044325">
    <property type="term" value="F:transmembrane transporter binding"/>
    <property type="evidence" value="ECO:0007669"/>
    <property type="project" value="TreeGrafter"/>
</dbReference>
<dbReference type="Gene3D" id="3.80.10.10">
    <property type="entry name" value="Ribonuclease Inhibitor"/>
    <property type="match status" value="1"/>
</dbReference>
<comment type="subcellular location">
    <subcellularLocation>
        <location evidence="1">Cell membrane</location>
        <topology evidence="1">Single-pass membrane protein</topology>
    </subcellularLocation>
</comment>
<evidence type="ECO:0000256" key="12">
    <source>
        <dbReference type="ARBA" id="ARBA00023303"/>
    </source>
</evidence>
<sequence>MARDTHGPQQRVRPQPMSPQGVRAPPGALLLLLLAVLGPPTEGCPQSCACDHLLVNCTQKDLDSFPPGIPLDTRQLVLAGNRLSWLPSVSLNILMDLVYLDCSSNELGDTLEATFVSLPLVYLDLSFNNLSRVSASAFSLLHSLVVLKLSDNPGLVEVEKDAFANNTGLRELDLSRTGLTFLDASTVSQLPNLRTLGLSANPWHCYCPLRELCVWLESSTLYFPDADAISCHSPHQVQGILVSAMEENLNLMCFTNLYEKDYIFLMLIGFAIFAMGTGVAWITGVCVVLYNRACKSKEDDEDYEDTQVCPQPPRQNAKDEDFEVYINAYV</sequence>
<dbReference type="Pfam" id="PF13855">
    <property type="entry name" value="LRR_8"/>
    <property type="match status" value="1"/>
</dbReference>
<dbReference type="EMBL" id="JANPWB010000007">
    <property type="protein sequence ID" value="KAJ1173293.1"/>
    <property type="molecule type" value="Genomic_DNA"/>
</dbReference>
<name>A0AAV7TA38_PLEWA</name>
<organism evidence="17 18">
    <name type="scientific">Pleurodeles waltl</name>
    <name type="common">Iberian ribbed newt</name>
    <dbReference type="NCBI Taxonomy" id="8319"/>
    <lineage>
        <taxon>Eukaryota</taxon>
        <taxon>Metazoa</taxon>
        <taxon>Chordata</taxon>
        <taxon>Craniata</taxon>
        <taxon>Vertebrata</taxon>
        <taxon>Euteleostomi</taxon>
        <taxon>Amphibia</taxon>
        <taxon>Batrachia</taxon>
        <taxon>Caudata</taxon>
        <taxon>Salamandroidea</taxon>
        <taxon>Salamandridae</taxon>
        <taxon>Pleurodelinae</taxon>
        <taxon>Pleurodeles</taxon>
    </lineage>
</organism>